<reference evidence="7 8" key="1">
    <citation type="submission" date="2019-01" db="EMBL/GenBank/DDBJ databases">
        <title>Draft genome sequences of three monokaryotic isolates of the white-rot basidiomycete fungus Dichomitus squalens.</title>
        <authorList>
            <consortium name="DOE Joint Genome Institute"/>
            <person name="Lopez S.C."/>
            <person name="Andreopoulos B."/>
            <person name="Pangilinan J."/>
            <person name="Lipzen A."/>
            <person name="Riley R."/>
            <person name="Ahrendt S."/>
            <person name="Ng V."/>
            <person name="Barry K."/>
            <person name="Daum C."/>
            <person name="Grigoriev I.V."/>
            <person name="Hilden K.S."/>
            <person name="Makela M.R."/>
            <person name="de Vries R.P."/>
        </authorList>
    </citation>
    <scope>NUCLEOTIDE SEQUENCE [LARGE SCALE GENOMIC DNA]</scope>
    <source>
        <strain evidence="7 8">CBS 464.89</strain>
    </source>
</reference>
<feature type="compositionally biased region" description="Low complexity" evidence="5">
    <location>
        <begin position="107"/>
        <end position="121"/>
    </location>
</feature>
<feature type="compositionally biased region" description="Low complexity" evidence="5">
    <location>
        <begin position="759"/>
        <end position="774"/>
    </location>
</feature>
<feature type="region of interest" description="Disordered" evidence="5">
    <location>
        <begin position="93"/>
        <end position="161"/>
    </location>
</feature>
<accession>A0A4Q9QC14</accession>
<dbReference type="STRING" id="114155.A0A4Q9QC14"/>
<feature type="compositionally biased region" description="Polar residues" evidence="5">
    <location>
        <begin position="227"/>
        <end position="246"/>
    </location>
</feature>
<evidence type="ECO:0000256" key="1">
    <source>
        <dbReference type="ARBA" id="ARBA00022723"/>
    </source>
</evidence>
<feature type="compositionally biased region" description="Acidic residues" evidence="5">
    <location>
        <begin position="93"/>
        <end position="106"/>
    </location>
</feature>
<dbReference type="EMBL" id="ML145084">
    <property type="protein sequence ID" value="TBU65267.1"/>
    <property type="molecule type" value="Genomic_DNA"/>
</dbReference>
<dbReference type="Pfam" id="PF00642">
    <property type="entry name" value="zf-CCCH"/>
    <property type="match status" value="1"/>
</dbReference>
<organism evidence="7 8">
    <name type="scientific">Dichomitus squalens</name>
    <dbReference type="NCBI Taxonomy" id="114155"/>
    <lineage>
        <taxon>Eukaryota</taxon>
        <taxon>Fungi</taxon>
        <taxon>Dikarya</taxon>
        <taxon>Basidiomycota</taxon>
        <taxon>Agaricomycotina</taxon>
        <taxon>Agaricomycetes</taxon>
        <taxon>Polyporales</taxon>
        <taxon>Polyporaceae</taxon>
        <taxon>Dichomitus</taxon>
    </lineage>
</organism>
<dbReference type="SUPFAM" id="SSF90229">
    <property type="entry name" value="CCCH zinc finger"/>
    <property type="match status" value="1"/>
</dbReference>
<feature type="region of interest" description="Disordered" evidence="5">
    <location>
        <begin position="227"/>
        <end position="328"/>
    </location>
</feature>
<proteinExistence type="predicted"/>
<name>A0A4Q9QC14_9APHY</name>
<feature type="region of interest" description="Disordered" evidence="5">
    <location>
        <begin position="446"/>
        <end position="498"/>
    </location>
</feature>
<evidence type="ECO:0000256" key="2">
    <source>
        <dbReference type="ARBA" id="ARBA00022771"/>
    </source>
</evidence>
<feature type="region of interest" description="Disordered" evidence="5">
    <location>
        <begin position="733"/>
        <end position="752"/>
    </location>
</feature>
<feature type="compositionally biased region" description="Basic and acidic residues" evidence="5">
    <location>
        <begin position="448"/>
        <end position="462"/>
    </location>
</feature>
<feature type="compositionally biased region" description="Pro residues" evidence="5">
    <location>
        <begin position="304"/>
        <end position="322"/>
    </location>
</feature>
<evidence type="ECO:0000256" key="4">
    <source>
        <dbReference type="PROSITE-ProRule" id="PRU00723"/>
    </source>
</evidence>
<evidence type="ECO:0000256" key="5">
    <source>
        <dbReference type="SAM" id="MobiDB-lite"/>
    </source>
</evidence>
<keyword evidence="1 4" id="KW-0479">Metal-binding</keyword>
<feature type="region of interest" description="Disordered" evidence="5">
    <location>
        <begin position="173"/>
        <end position="211"/>
    </location>
</feature>
<feature type="region of interest" description="Disordered" evidence="5">
    <location>
        <begin position="785"/>
        <end position="804"/>
    </location>
</feature>
<dbReference type="SMART" id="SM00356">
    <property type="entry name" value="ZnF_C3H1"/>
    <property type="match status" value="1"/>
</dbReference>
<dbReference type="InterPro" id="IPR000571">
    <property type="entry name" value="Znf_CCCH"/>
</dbReference>
<evidence type="ECO:0000313" key="7">
    <source>
        <dbReference type="EMBL" id="TBU65267.1"/>
    </source>
</evidence>
<feature type="region of interest" description="Disordered" evidence="5">
    <location>
        <begin position="649"/>
        <end position="701"/>
    </location>
</feature>
<evidence type="ECO:0000259" key="6">
    <source>
        <dbReference type="PROSITE" id="PS50103"/>
    </source>
</evidence>
<feature type="compositionally biased region" description="Polar residues" evidence="5">
    <location>
        <begin position="736"/>
        <end position="750"/>
    </location>
</feature>
<dbReference type="GO" id="GO:0008270">
    <property type="term" value="F:zinc ion binding"/>
    <property type="evidence" value="ECO:0007669"/>
    <property type="project" value="UniProtKB-KW"/>
</dbReference>
<dbReference type="InterPro" id="IPR036855">
    <property type="entry name" value="Znf_CCCH_sf"/>
</dbReference>
<gene>
    <name evidence="7" type="ORF">BD310DRAFT_1060</name>
</gene>
<feature type="compositionally biased region" description="Polar residues" evidence="5">
    <location>
        <begin position="588"/>
        <end position="617"/>
    </location>
</feature>
<keyword evidence="2 4" id="KW-0863">Zinc-finger</keyword>
<evidence type="ECO:0000313" key="8">
    <source>
        <dbReference type="Proteomes" id="UP000292082"/>
    </source>
</evidence>
<dbReference type="AlphaFoldDB" id="A0A4Q9QC14"/>
<feature type="region of interest" description="Disordered" evidence="5">
    <location>
        <begin position="810"/>
        <end position="842"/>
    </location>
</feature>
<feature type="compositionally biased region" description="Low complexity" evidence="5">
    <location>
        <begin position="666"/>
        <end position="684"/>
    </location>
</feature>
<feature type="compositionally biased region" description="Polar residues" evidence="5">
    <location>
        <begin position="812"/>
        <end position="822"/>
    </location>
</feature>
<dbReference type="PROSITE" id="PS50103">
    <property type="entry name" value="ZF_C3H1"/>
    <property type="match status" value="1"/>
</dbReference>
<sequence length="913" mass="97016">MTIEDPPWKKKTRPCPFYSQGRCLFADSCNFMHTVRIRRPDSVLGSEDSDQPDFRLRIDSPTPAKTVRFTSPSRSPRTTSLLLALGDVIQLEEEEEGDWEEGESGELESSSGEGSEGRTSGDYSHAGPVAASSSTGNLEPNPPGLHSGAVSDNSLRPTPILGLSEDARRLLHCIPSPPRDASPHLPEASITDGSATLVDGSSSWSGTPSASTAIIDEDVTVTRFRHSMTSQDPLHSNRESISSYLQDSPGGSAIVSDYFPSRRTSEAPDLYSPSRRASTVFDVHSPAPSCSGPAPIAPESLPLPLSPNSPPSDIPDIQPPARPTSTVPELRRLSILSHRSRFTVSSHDSISSGLLSPIDLTGARRISFASIPGALEREESFDSGYAEFSGPEPMRRSPPRSPRRLSTLSILSSPFGSPSARMAQAGAGAGVSGLFSPRFGAFTNSLTRDAHDGESGHSRNDSVDSQQFTREDAEVAIQVQRQSGASFEDIPADPEESSLFSALNASEFLGAEDDLLHAGEASFGSDDSMASLYDQYYTPTTHTRSVPDGEGEGEQEASPTVMFRSYAPHQSPLRDEQGDASPLDFSYLQETSPATVMGSQEPSPQTVVASQEPSPANVTVVPDSPEAAEEQSFATSDFYEELAYLDPEDIQEDISVAADDSQQAGPSTSFARSPSAASSLSEAPRVFSPITRPPSSASSVQVPNFSLPNSARNSIVFAAPSRAASPAASVLDESAAESTSRPASALSQHSGGLRRLSLQSAASMHSSQSSQSASRKVPFGFRTSVSDRSQLARPDSLRLKPPPLLAVENVQEDTQSRATTPLSPVEETPLTGSSTSSNPRKLKPLRLSMILSSSSSSLGSAYPSSSIPSLTTATTATTAFTPSSPTVSSDYSLSHNTLHYTFPSTQYHRILTT</sequence>
<feature type="compositionally biased region" description="Low complexity" evidence="5">
    <location>
        <begin position="293"/>
        <end position="303"/>
    </location>
</feature>
<feature type="region of interest" description="Disordered" evidence="5">
    <location>
        <begin position="384"/>
        <end position="410"/>
    </location>
</feature>
<dbReference type="Proteomes" id="UP000292082">
    <property type="component" value="Unassembled WGS sequence"/>
</dbReference>
<protein>
    <recommendedName>
        <fullName evidence="6">C3H1-type domain-containing protein</fullName>
    </recommendedName>
</protein>
<feature type="region of interest" description="Disordered" evidence="5">
    <location>
        <begin position="759"/>
        <end position="778"/>
    </location>
</feature>
<feature type="zinc finger region" description="C3H1-type" evidence="4">
    <location>
        <begin position="9"/>
        <end position="36"/>
    </location>
</feature>
<feature type="compositionally biased region" description="Polar residues" evidence="5">
    <location>
        <begin position="830"/>
        <end position="839"/>
    </location>
</feature>
<feature type="region of interest" description="Disordered" evidence="5">
    <location>
        <begin position="42"/>
        <end position="80"/>
    </location>
</feature>
<dbReference type="Gene3D" id="2.30.30.1190">
    <property type="match status" value="1"/>
</dbReference>
<keyword evidence="3 4" id="KW-0862">Zinc</keyword>
<feature type="domain" description="C3H1-type" evidence="6">
    <location>
        <begin position="9"/>
        <end position="36"/>
    </location>
</feature>
<feature type="compositionally biased region" description="Low complexity" evidence="5">
    <location>
        <begin position="200"/>
        <end position="211"/>
    </location>
</feature>
<evidence type="ECO:0000256" key="3">
    <source>
        <dbReference type="ARBA" id="ARBA00022833"/>
    </source>
</evidence>
<feature type="region of interest" description="Disordered" evidence="5">
    <location>
        <begin position="534"/>
        <end position="633"/>
    </location>
</feature>
<feature type="compositionally biased region" description="Low complexity" evidence="5">
    <location>
        <begin position="70"/>
        <end position="80"/>
    </location>
</feature>
<keyword evidence="8" id="KW-1185">Reference proteome</keyword>